<dbReference type="Pfam" id="PF08022">
    <property type="entry name" value="FAD_binding_8"/>
    <property type="match status" value="1"/>
</dbReference>
<feature type="region of interest" description="Disordered" evidence="7">
    <location>
        <begin position="1"/>
        <end position="29"/>
    </location>
</feature>
<feature type="compositionally biased region" description="Low complexity" evidence="7">
    <location>
        <begin position="10"/>
        <end position="20"/>
    </location>
</feature>
<feature type="transmembrane region" description="Helical" evidence="8">
    <location>
        <begin position="86"/>
        <end position="105"/>
    </location>
</feature>
<dbReference type="SUPFAM" id="SSF52343">
    <property type="entry name" value="Ferredoxin reductase-like, C-terminal NADP-linked domain"/>
    <property type="match status" value="1"/>
</dbReference>
<evidence type="ECO:0000256" key="8">
    <source>
        <dbReference type="SAM" id="Phobius"/>
    </source>
</evidence>
<keyword evidence="6 8" id="KW-0472">Membrane</keyword>
<dbReference type="InterPro" id="IPR039261">
    <property type="entry name" value="FNR_nucleotide-bd"/>
</dbReference>
<dbReference type="InterPro" id="IPR013130">
    <property type="entry name" value="Fe3_Rdtase_TM_dom"/>
</dbReference>
<proteinExistence type="predicted"/>
<evidence type="ECO:0000256" key="1">
    <source>
        <dbReference type="ARBA" id="ARBA00004141"/>
    </source>
</evidence>
<dbReference type="InterPro" id="IPR017927">
    <property type="entry name" value="FAD-bd_FR_type"/>
</dbReference>
<evidence type="ECO:0000259" key="9">
    <source>
        <dbReference type="PROSITE" id="PS51384"/>
    </source>
</evidence>
<dbReference type="CDD" id="cd06186">
    <property type="entry name" value="NOX_Duox_like_FAD_NADP"/>
    <property type="match status" value="1"/>
</dbReference>
<keyword evidence="5" id="KW-0406">Ion transport</keyword>
<organism evidence="10 11">
    <name type="scientific">Oleoguttula mirabilis</name>
    <dbReference type="NCBI Taxonomy" id="1507867"/>
    <lineage>
        <taxon>Eukaryota</taxon>
        <taxon>Fungi</taxon>
        <taxon>Dikarya</taxon>
        <taxon>Ascomycota</taxon>
        <taxon>Pezizomycotina</taxon>
        <taxon>Dothideomycetes</taxon>
        <taxon>Dothideomycetidae</taxon>
        <taxon>Mycosphaerellales</taxon>
        <taxon>Teratosphaeriaceae</taxon>
        <taxon>Oleoguttula</taxon>
    </lineage>
</organism>
<keyword evidence="4 8" id="KW-1133">Transmembrane helix</keyword>
<feature type="transmembrane region" description="Helical" evidence="8">
    <location>
        <begin position="156"/>
        <end position="178"/>
    </location>
</feature>
<feature type="transmembrane region" description="Helical" evidence="8">
    <location>
        <begin position="399"/>
        <end position="420"/>
    </location>
</feature>
<evidence type="ECO:0000256" key="5">
    <source>
        <dbReference type="ARBA" id="ARBA00023065"/>
    </source>
</evidence>
<sequence length="538" mass="59140">MSRGHSEGASSQSVSSSSSSGTVEGNVTPPELAKANERSRLLSANHGTVNPGFLQSKIRALRSLAMYQPRPIPYVNKVLPANSTSLLILILLALNVFYAVYNIHWQVELAFVFSDRTALLFVANLPWLYVLAAKNQPIRLLTGYSYENLNILHRRLGELLCLLAVVHGAGMFATWYCLFRPGGMALSTFLTHKIIVLGIAAFVCYELLYLTSLGSFRQWWYEVFLGMHIVLQAAGLVLVFFHHPGGRVYTAIALGIFMIDRTVFRLGLKTRSVRADLTSMGDGDTVLVSADWPTTSRWSKLWTSLFGLNMRYGWQPTEHIFLTVPVMGRKHIIQAHPFTIASAAPGEGSHAWFNLIIRAHDGFSRDLVRYAHNHMSATVRLDGPYGSLHASEMLQNSDVALLVIGGSGIAVAYPLLWALLHGSDAEATGAGGKKVGVIWVVHKASHIGWVGRERLEELKETGLRVCIPAPTSEAGRPDIGGLVRSSIRDLIDDVDTQDPKVRVVVSGPDGMNREAMNTCASLAWHGMDIDVAVEKYGW</sequence>
<reference evidence="10 11" key="1">
    <citation type="submission" date="2021-11" db="EMBL/GenBank/DDBJ databases">
        <title>Black yeast isolated from Biological Soil Crust.</title>
        <authorList>
            <person name="Kurbessoian T."/>
        </authorList>
    </citation>
    <scope>NUCLEOTIDE SEQUENCE [LARGE SCALE GENOMIC DNA]</scope>
    <source>
        <strain evidence="10 11">CCFEE 5522</strain>
    </source>
</reference>
<feature type="transmembrane region" description="Helical" evidence="8">
    <location>
        <begin position="220"/>
        <end position="241"/>
    </location>
</feature>
<dbReference type="InterPro" id="IPR051410">
    <property type="entry name" value="Ferric/Cupric_Reductase"/>
</dbReference>
<protein>
    <recommendedName>
        <fullName evidence="9">FAD-binding FR-type domain-containing protein</fullName>
    </recommendedName>
</protein>
<dbReference type="GO" id="GO:0006879">
    <property type="term" value="P:intracellular iron ion homeostasis"/>
    <property type="evidence" value="ECO:0007669"/>
    <property type="project" value="TreeGrafter"/>
</dbReference>
<keyword evidence="3 8" id="KW-0812">Transmembrane</keyword>
<feature type="transmembrane region" description="Helical" evidence="8">
    <location>
        <begin position="247"/>
        <end position="264"/>
    </location>
</feature>
<dbReference type="GO" id="GO:0000293">
    <property type="term" value="F:ferric-chelate reductase activity"/>
    <property type="evidence" value="ECO:0007669"/>
    <property type="project" value="TreeGrafter"/>
</dbReference>
<dbReference type="PANTHER" id="PTHR32361:SF28">
    <property type="entry name" value="FRP1P"/>
    <property type="match status" value="1"/>
</dbReference>
<dbReference type="PANTHER" id="PTHR32361">
    <property type="entry name" value="FERRIC/CUPRIC REDUCTASE TRANSMEMBRANE COMPONENT"/>
    <property type="match status" value="1"/>
</dbReference>
<evidence type="ECO:0000256" key="4">
    <source>
        <dbReference type="ARBA" id="ARBA00022989"/>
    </source>
</evidence>
<dbReference type="PROSITE" id="PS51384">
    <property type="entry name" value="FAD_FR"/>
    <property type="match status" value="1"/>
</dbReference>
<evidence type="ECO:0000313" key="10">
    <source>
        <dbReference type="EMBL" id="KAK4547557.1"/>
    </source>
</evidence>
<dbReference type="EMBL" id="JAVFHQ010000010">
    <property type="protein sequence ID" value="KAK4547557.1"/>
    <property type="molecule type" value="Genomic_DNA"/>
</dbReference>
<dbReference type="GO" id="GO:0005886">
    <property type="term" value="C:plasma membrane"/>
    <property type="evidence" value="ECO:0007669"/>
    <property type="project" value="TreeGrafter"/>
</dbReference>
<dbReference type="Proteomes" id="UP001324427">
    <property type="component" value="Unassembled WGS sequence"/>
</dbReference>
<dbReference type="GO" id="GO:0015677">
    <property type="term" value="P:copper ion import"/>
    <property type="evidence" value="ECO:0007669"/>
    <property type="project" value="TreeGrafter"/>
</dbReference>
<feature type="transmembrane region" description="Helical" evidence="8">
    <location>
        <begin position="190"/>
        <end position="208"/>
    </location>
</feature>
<evidence type="ECO:0000256" key="3">
    <source>
        <dbReference type="ARBA" id="ARBA00022692"/>
    </source>
</evidence>
<comment type="subcellular location">
    <subcellularLocation>
        <location evidence="1">Membrane</location>
        <topology evidence="1">Multi-pass membrane protein</topology>
    </subcellularLocation>
</comment>
<dbReference type="InterPro" id="IPR013112">
    <property type="entry name" value="FAD-bd_8"/>
</dbReference>
<dbReference type="Pfam" id="PF01794">
    <property type="entry name" value="Ferric_reduct"/>
    <property type="match status" value="1"/>
</dbReference>
<name>A0AAV9JSP3_9PEZI</name>
<evidence type="ECO:0000313" key="11">
    <source>
        <dbReference type="Proteomes" id="UP001324427"/>
    </source>
</evidence>
<gene>
    <name evidence="10" type="ORF">LTR36_000514</name>
</gene>
<dbReference type="GO" id="GO:0006826">
    <property type="term" value="P:iron ion transport"/>
    <property type="evidence" value="ECO:0007669"/>
    <property type="project" value="TreeGrafter"/>
</dbReference>
<evidence type="ECO:0000256" key="2">
    <source>
        <dbReference type="ARBA" id="ARBA00022448"/>
    </source>
</evidence>
<evidence type="ECO:0000256" key="6">
    <source>
        <dbReference type="ARBA" id="ARBA00023136"/>
    </source>
</evidence>
<evidence type="ECO:0000256" key="7">
    <source>
        <dbReference type="SAM" id="MobiDB-lite"/>
    </source>
</evidence>
<accession>A0AAV9JSP3</accession>
<feature type="transmembrane region" description="Helical" evidence="8">
    <location>
        <begin position="117"/>
        <end position="135"/>
    </location>
</feature>
<comment type="caution">
    <text evidence="10">The sequence shown here is derived from an EMBL/GenBank/DDBJ whole genome shotgun (WGS) entry which is preliminary data.</text>
</comment>
<dbReference type="SFLD" id="SFLDG01168">
    <property type="entry name" value="Ferric_reductase_subgroup_(FRE"/>
    <property type="match status" value="1"/>
</dbReference>
<keyword evidence="11" id="KW-1185">Reference proteome</keyword>
<dbReference type="AlphaFoldDB" id="A0AAV9JSP3"/>
<dbReference type="Gene3D" id="3.40.50.80">
    <property type="entry name" value="Nucleotide-binding domain of ferredoxin-NADP reductase (FNR) module"/>
    <property type="match status" value="1"/>
</dbReference>
<keyword evidence="2" id="KW-0813">Transport</keyword>
<feature type="domain" description="FAD-binding FR-type" evidence="9">
    <location>
        <begin position="246"/>
        <end position="391"/>
    </location>
</feature>
<dbReference type="SFLD" id="SFLDS00052">
    <property type="entry name" value="Ferric_Reductase_Domain"/>
    <property type="match status" value="1"/>
</dbReference>